<evidence type="ECO:0000313" key="1">
    <source>
        <dbReference type="EMBL" id="AYV84788.1"/>
    </source>
</evidence>
<name>A0A3G5AC07_9VIRU</name>
<protein>
    <submittedName>
        <fullName evidence="1">Uncharacterized protein</fullName>
    </submittedName>
</protein>
<accession>A0A3G5AC07</accession>
<gene>
    <name evidence="1" type="ORF">Hyperionvirus39_8</name>
</gene>
<proteinExistence type="predicted"/>
<reference evidence="1" key="1">
    <citation type="submission" date="2018-10" db="EMBL/GenBank/DDBJ databases">
        <title>Hidden diversity of soil giant viruses.</title>
        <authorList>
            <person name="Schulz F."/>
            <person name="Alteio L."/>
            <person name="Goudeau D."/>
            <person name="Ryan E.M."/>
            <person name="Malmstrom R.R."/>
            <person name="Blanchard J."/>
            <person name="Woyke T."/>
        </authorList>
    </citation>
    <scope>NUCLEOTIDE SEQUENCE</scope>
    <source>
        <strain evidence="1">HYV1</strain>
    </source>
</reference>
<organism evidence="1">
    <name type="scientific">Hyperionvirus sp</name>
    <dbReference type="NCBI Taxonomy" id="2487770"/>
    <lineage>
        <taxon>Viruses</taxon>
        <taxon>Varidnaviria</taxon>
        <taxon>Bamfordvirae</taxon>
        <taxon>Nucleocytoviricota</taxon>
        <taxon>Megaviricetes</taxon>
        <taxon>Imitervirales</taxon>
        <taxon>Mimiviridae</taxon>
        <taxon>Klosneuvirinae</taxon>
    </lineage>
</organism>
<sequence length="138" mass="16257">MNSEVVIENNELANINSQGLKYIALTKLLKSIYQNSFNKTITCPEEFIDVDREQIIKKENHDYLLSIEKELFRKGAFSKTAVVWSRRKIADNYIMAFLRYACPLAGYSFNYSKKPVYERINNMPYTRTSYQYTIKKIV</sequence>
<dbReference type="EMBL" id="MK072421">
    <property type="protein sequence ID" value="AYV84788.1"/>
    <property type="molecule type" value="Genomic_DNA"/>
</dbReference>